<proteinExistence type="predicted"/>
<evidence type="ECO:0000256" key="1">
    <source>
        <dbReference type="SAM" id="MobiDB-lite"/>
    </source>
</evidence>
<evidence type="ECO:0000313" key="2">
    <source>
        <dbReference type="WBParaSite" id="ASIM_0000662801-mRNA-1"/>
    </source>
</evidence>
<feature type="compositionally biased region" description="Basic and acidic residues" evidence="1">
    <location>
        <begin position="148"/>
        <end position="165"/>
    </location>
</feature>
<feature type="compositionally biased region" description="Polar residues" evidence="1">
    <location>
        <begin position="134"/>
        <end position="147"/>
    </location>
</feature>
<dbReference type="WBParaSite" id="ASIM_0000662801-mRNA-1">
    <property type="protein sequence ID" value="ASIM_0000662801-mRNA-1"/>
    <property type="gene ID" value="ASIM_0000662801"/>
</dbReference>
<feature type="compositionally biased region" description="Basic and acidic residues" evidence="1">
    <location>
        <begin position="180"/>
        <end position="190"/>
    </location>
</feature>
<accession>A0A0M3JG73</accession>
<protein>
    <submittedName>
        <fullName evidence="2">Mucin-associated surface protein (MASP)</fullName>
    </submittedName>
</protein>
<dbReference type="AlphaFoldDB" id="A0A0M3JG73"/>
<reference evidence="2" key="1">
    <citation type="submission" date="2017-02" db="UniProtKB">
        <authorList>
            <consortium name="WormBaseParasite"/>
        </authorList>
    </citation>
    <scope>IDENTIFICATION</scope>
</reference>
<feature type="compositionally biased region" description="Basic and acidic residues" evidence="1">
    <location>
        <begin position="1"/>
        <end position="25"/>
    </location>
</feature>
<feature type="region of interest" description="Disordered" evidence="1">
    <location>
        <begin position="179"/>
        <end position="239"/>
    </location>
</feature>
<sequence length="239" mass="25885">LNSQKDEKMQHDNTEKITSPKREIEGVVTGEPPAERISKVTSAPAPTAIDNQCKVGAVENSAVDRPTEETKSQPLEPDSDISAPPGHRSALDSVSNVENMTQLIPELTQQMHASTSQGLNDQKPALPADHQPTIEGQKSADQVVQKNENAEHKQSNEIRGSEGEHVLDKLQNVALNKAQEIPKVESEESAKMSVESGKPLESSVTPEIDEAIEKSASEKTDRKDAINNSLCDPKAEVFA</sequence>
<feature type="compositionally biased region" description="Basic and acidic residues" evidence="1">
    <location>
        <begin position="211"/>
        <end position="225"/>
    </location>
</feature>
<organism evidence="2">
    <name type="scientific">Anisakis simplex</name>
    <name type="common">Herring worm</name>
    <dbReference type="NCBI Taxonomy" id="6269"/>
    <lineage>
        <taxon>Eukaryota</taxon>
        <taxon>Metazoa</taxon>
        <taxon>Ecdysozoa</taxon>
        <taxon>Nematoda</taxon>
        <taxon>Chromadorea</taxon>
        <taxon>Rhabditida</taxon>
        <taxon>Spirurina</taxon>
        <taxon>Ascaridomorpha</taxon>
        <taxon>Ascaridoidea</taxon>
        <taxon>Anisakidae</taxon>
        <taxon>Anisakis</taxon>
        <taxon>Anisakis simplex complex</taxon>
    </lineage>
</organism>
<feature type="compositionally biased region" description="Polar residues" evidence="1">
    <location>
        <begin position="92"/>
        <end position="120"/>
    </location>
</feature>
<feature type="region of interest" description="Disordered" evidence="1">
    <location>
        <begin position="1"/>
        <end position="165"/>
    </location>
</feature>
<name>A0A0M3JG73_ANISI</name>